<reference evidence="2" key="1">
    <citation type="submission" date="2022-11" db="EMBL/GenBank/DDBJ databases">
        <title>Centuries of genome instability and evolution in soft-shell clam transmissible cancer (bioRxiv).</title>
        <authorList>
            <person name="Hart S.F.M."/>
            <person name="Yonemitsu M.A."/>
            <person name="Giersch R.M."/>
            <person name="Beal B.F."/>
            <person name="Arriagada G."/>
            <person name="Davis B.W."/>
            <person name="Ostrander E.A."/>
            <person name="Goff S.P."/>
            <person name="Metzger M.J."/>
        </authorList>
    </citation>
    <scope>NUCLEOTIDE SEQUENCE</scope>
    <source>
        <strain evidence="2">MELC-2E11</strain>
        <tissue evidence="2">Siphon/mantle</tissue>
    </source>
</reference>
<evidence type="ECO:0000313" key="2">
    <source>
        <dbReference type="EMBL" id="WAR19462.1"/>
    </source>
</evidence>
<evidence type="ECO:0000313" key="3">
    <source>
        <dbReference type="Proteomes" id="UP001164746"/>
    </source>
</evidence>
<proteinExistence type="predicted"/>
<gene>
    <name evidence="2" type="ORF">MAR_001300</name>
</gene>
<dbReference type="Gene3D" id="3.30.420.10">
    <property type="entry name" value="Ribonuclease H-like superfamily/Ribonuclease H"/>
    <property type="match status" value="1"/>
</dbReference>
<evidence type="ECO:0008006" key="4">
    <source>
        <dbReference type="Google" id="ProtNLM"/>
    </source>
</evidence>
<feature type="region of interest" description="Disordered" evidence="1">
    <location>
        <begin position="58"/>
        <end position="84"/>
    </location>
</feature>
<name>A0ABY7FBB2_MYAAR</name>
<keyword evidence="3" id="KW-1185">Reference proteome</keyword>
<feature type="compositionally biased region" description="Basic and acidic residues" evidence="1">
    <location>
        <begin position="58"/>
        <end position="67"/>
    </location>
</feature>
<dbReference type="EMBL" id="CP111022">
    <property type="protein sequence ID" value="WAR19462.1"/>
    <property type="molecule type" value="Genomic_DNA"/>
</dbReference>
<dbReference type="Proteomes" id="UP001164746">
    <property type="component" value="Chromosome 11"/>
</dbReference>
<dbReference type="InterPro" id="IPR036397">
    <property type="entry name" value="RNaseH_sf"/>
</dbReference>
<evidence type="ECO:0000256" key="1">
    <source>
        <dbReference type="SAM" id="MobiDB-lite"/>
    </source>
</evidence>
<protein>
    <recommendedName>
        <fullName evidence="4">Transposase</fullName>
    </recommendedName>
</protein>
<sequence>MNLIKSLWFTTSSPGYGQMVRDINKEKRVQFCNRLIQGDDDLASVIFTDESGISLEQRKSASIDRVRSNPSSRRRSNPRRSMASWRRRFSRTGFWRIGPFRSYREHTLRATGQRPQT</sequence>
<organism evidence="2 3">
    <name type="scientific">Mya arenaria</name>
    <name type="common">Soft-shell clam</name>
    <dbReference type="NCBI Taxonomy" id="6604"/>
    <lineage>
        <taxon>Eukaryota</taxon>
        <taxon>Metazoa</taxon>
        <taxon>Spiralia</taxon>
        <taxon>Lophotrochozoa</taxon>
        <taxon>Mollusca</taxon>
        <taxon>Bivalvia</taxon>
        <taxon>Autobranchia</taxon>
        <taxon>Heteroconchia</taxon>
        <taxon>Euheterodonta</taxon>
        <taxon>Imparidentia</taxon>
        <taxon>Neoheterodontei</taxon>
        <taxon>Myida</taxon>
        <taxon>Myoidea</taxon>
        <taxon>Myidae</taxon>
        <taxon>Mya</taxon>
    </lineage>
</organism>
<accession>A0ABY7FBB2</accession>